<dbReference type="SUPFAM" id="SSF102114">
    <property type="entry name" value="Radical SAM enzymes"/>
    <property type="match status" value="1"/>
</dbReference>
<accession>A0A2S9XJY9</accession>
<organism evidence="5 6">
    <name type="scientific">Enhygromyxa salina</name>
    <dbReference type="NCBI Taxonomy" id="215803"/>
    <lineage>
        <taxon>Bacteria</taxon>
        <taxon>Pseudomonadati</taxon>
        <taxon>Myxococcota</taxon>
        <taxon>Polyangia</taxon>
        <taxon>Nannocystales</taxon>
        <taxon>Nannocystaceae</taxon>
        <taxon>Enhygromyxa</taxon>
    </lineage>
</organism>
<keyword evidence="6" id="KW-1185">Reference proteome</keyword>
<dbReference type="GO" id="GO:0046872">
    <property type="term" value="F:metal ion binding"/>
    <property type="evidence" value="ECO:0007669"/>
    <property type="project" value="UniProtKB-KW"/>
</dbReference>
<dbReference type="SFLD" id="SFLDG01084">
    <property type="entry name" value="Uncharacterised_Radical_SAM_Su"/>
    <property type="match status" value="1"/>
</dbReference>
<dbReference type="GO" id="GO:0051536">
    <property type="term" value="F:iron-sulfur cluster binding"/>
    <property type="evidence" value="ECO:0007669"/>
    <property type="project" value="UniProtKB-KW"/>
</dbReference>
<dbReference type="InterPro" id="IPR040086">
    <property type="entry name" value="MJ0683-like"/>
</dbReference>
<dbReference type="Pfam" id="PF04055">
    <property type="entry name" value="Radical_SAM"/>
    <property type="match status" value="1"/>
</dbReference>
<sequence>MDLRDYLLALMEPLAPGDELEPGLRFTGASTELGLRLSFLVEERDEVHVEVGPRELGLKYAARSERLSFAYRDGGADHVDQKLGFRVCQTVAAHVGAREAEVLSRLALDVEAKAEQAEGSARIRELHGTRLLELAGVPGERFYTLSPYLGCLIGCRFCYAQSRLDPMRALLRLPQIPWGSYVDVRVNAPELLERELRELPRHVIKFCPIVSDPYQAVEKRFELTRGCLEVIARADDPPPTLIMTRSTMILRDLELLRSIPHAWVGASIPTLDDSVRKHFEPRAASVPERLDMLRQFKRAGVQRCVVVQPMLPGDPIALADALADVVESVSIGVLRGEMGAEQDFADPRFAHARGEDWQRREAFALRDALEERGVSVWVSELPPPIAKWRPAAAQA</sequence>
<dbReference type="PANTHER" id="PTHR43432:SF3">
    <property type="entry name" value="SLR0285 PROTEIN"/>
    <property type="match status" value="1"/>
</dbReference>
<protein>
    <submittedName>
        <fullName evidence="5">Radical SAM superfamily protein</fullName>
    </submittedName>
</protein>
<dbReference type="AlphaFoldDB" id="A0A2S9XJY9"/>
<evidence type="ECO:0000256" key="2">
    <source>
        <dbReference type="ARBA" id="ARBA00023004"/>
    </source>
</evidence>
<gene>
    <name evidence="5" type="ORF">ENSA5_46110</name>
</gene>
<evidence type="ECO:0000313" key="5">
    <source>
        <dbReference type="EMBL" id="PRP93050.1"/>
    </source>
</evidence>
<reference evidence="5 6" key="1">
    <citation type="submission" date="2018-03" db="EMBL/GenBank/DDBJ databases">
        <title>Draft Genome Sequences of the Obligatory Marine Myxobacteria Enhygromyxa salina SWB005.</title>
        <authorList>
            <person name="Poehlein A."/>
            <person name="Moghaddam J.A."/>
            <person name="Harms H."/>
            <person name="Alanjari M."/>
            <person name="Koenig G.M."/>
            <person name="Daniel R."/>
            <person name="Schaeberle T.F."/>
        </authorList>
    </citation>
    <scope>NUCLEOTIDE SEQUENCE [LARGE SCALE GENOMIC DNA]</scope>
    <source>
        <strain evidence="5 6">SWB005</strain>
    </source>
</reference>
<dbReference type="EMBL" id="PVNK01000199">
    <property type="protein sequence ID" value="PRP93050.1"/>
    <property type="molecule type" value="Genomic_DNA"/>
</dbReference>
<proteinExistence type="predicted"/>
<keyword evidence="1" id="KW-0479">Metal-binding</keyword>
<name>A0A2S9XJY9_9BACT</name>
<evidence type="ECO:0000313" key="6">
    <source>
        <dbReference type="Proteomes" id="UP000237968"/>
    </source>
</evidence>
<comment type="caution">
    <text evidence="5">The sequence shown here is derived from an EMBL/GenBank/DDBJ whole genome shotgun (WGS) entry which is preliminary data.</text>
</comment>
<dbReference type="Proteomes" id="UP000237968">
    <property type="component" value="Unassembled WGS sequence"/>
</dbReference>
<dbReference type="SFLD" id="SFLDS00029">
    <property type="entry name" value="Radical_SAM"/>
    <property type="match status" value="1"/>
</dbReference>
<dbReference type="GO" id="GO:0003824">
    <property type="term" value="F:catalytic activity"/>
    <property type="evidence" value="ECO:0007669"/>
    <property type="project" value="InterPro"/>
</dbReference>
<dbReference type="Gene3D" id="3.80.30.30">
    <property type="match status" value="1"/>
</dbReference>
<evidence type="ECO:0000256" key="1">
    <source>
        <dbReference type="ARBA" id="ARBA00022723"/>
    </source>
</evidence>
<dbReference type="PANTHER" id="PTHR43432">
    <property type="entry name" value="SLR0285 PROTEIN"/>
    <property type="match status" value="1"/>
</dbReference>
<evidence type="ECO:0000259" key="4">
    <source>
        <dbReference type="PROSITE" id="PS51918"/>
    </source>
</evidence>
<dbReference type="OrthoDB" id="9785699at2"/>
<dbReference type="InterPro" id="IPR007197">
    <property type="entry name" value="rSAM"/>
</dbReference>
<dbReference type="PROSITE" id="PS51918">
    <property type="entry name" value="RADICAL_SAM"/>
    <property type="match status" value="1"/>
</dbReference>
<dbReference type="RefSeq" id="WP_106393872.1">
    <property type="nucleotide sequence ID" value="NZ_PVNK01000199.1"/>
</dbReference>
<keyword evidence="3" id="KW-0411">Iron-sulfur</keyword>
<feature type="domain" description="Radical SAM core" evidence="4">
    <location>
        <begin position="137"/>
        <end position="379"/>
    </location>
</feature>
<keyword evidence="2" id="KW-0408">Iron</keyword>
<evidence type="ECO:0000256" key="3">
    <source>
        <dbReference type="ARBA" id="ARBA00023014"/>
    </source>
</evidence>
<dbReference type="InterPro" id="IPR058240">
    <property type="entry name" value="rSAM_sf"/>
</dbReference>